<dbReference type="SUPFAM" id="SSF57667">
    <property type="entry name" value="beta-beta-alpha zinc fingers"/>
    <property type="match status" value="4"/>
</dbReference>
<feature type="compositionally biased region" description="Low complexity" evidence="6">
    <location>
        <begin position="425"/>
        <end position="437"/>
    </location>
</feature>
<accession>A0A8K0KDH3</accession>
<keyword evidence="1" id="KW-0479">Metal-binding</keyword>
<feature type="region of interest" description="Disordered" evidence="6">
    <location>
        <begin position="296"/>
        <end position="333"/>
    </location>
</feature>
<gene>
    <name evidence="8" type="ORF">J437_LFUL012853</name>
</gene>
<evidence type="ECO:0000256" key="3">
    <source>
        <dbReference type="ARBA" id="ARBA00022771"/>
    </source>
</evidence>
<dbReference type="InterPro" id="IPR051061">
    <property type="entry name" value="Zinc_finger_trans_reg"/>
</dbReference>
<keyword evidence="2" id="KW-0677">Repeat</keyword>
<dbReference type="Gene3D" id="3.30.160.60">
    <property type="entry name" value="Classic Zinc Finger"/>
    <property type="match status" value="6"/>
</dbReference>
<evidence type="ECO:0000256" key="2">
    <source>
        <dbReference type="ARBA" id="ARBA00022737"/>
    </source>
</evidence>
<protein>
    <recommendedName>
        <fullName evidence="7">C2H2-type domain-containing protein</fullName>
    </recommendedName>
</protein>
<keyword evidence="3 5" id="KW-0863">Zinc-finger</keyword>
<feature type="domain" description="C2H2-type" evidence="7">
    <location>
        <begin position="244"/>
        <end position="273"/>
    </location>
</feature>
<feature type="domain" description="C2H2-type" evidence="7">
    <location>
        <begin position="125"/>
        <end position="154"/>
    </location>
</feature>
<dbReference type="InterPro" id="IPR036236">
    <property type="entry name" value="Znf_C2H2_sf"/>
</dbReference>
<dbReference type="GO" id="GO:0006357">
    <property type="term" value="P:regulation of transcription by RNA polymerase II"/>
    <property type="evidence" value="ECO:0007669"/>
    <property type="project" value="TreeGrafter"/>
</dbReference>
<dbReference type="PANTHER" id="PTHR46179:SF25">
    <property type="entry name" value="METAL RESPONSE ELEMENT-BINDING TRANSCRIPTION FACTOR-1, ISOFORM C"/>
    <property type="match status" value="1"/>
</dbReference>
<dbReference type="InterPro" id="IPR013087">
    <property type="entry name" value="Znf_C2H2_type"/>
</dbReference>
<evidence type="ECO:0000313" key="9">
    <source>
        <dbReference type="Proteomes" id="UP000792457"/>
    </source>
</evidence>
<dbReference type="FunFam" id="3.30.160.60:FF:000072">
    <property type="entry name" value="zinc finger protein 143 isoform X1"/>
    <property type="match status" value="2"/>
</dbReference>
<reference evidence="8" key="1">
    <citation type="submission" date="2013-04" db="EMBL/GenBank/DDBJ databases">
        <authorList>
            <person name="Qu J."/>
            <person name="Murali S.C."/>
            <person name="Bandaranaike D."/>
            <person name="Bellair M."/>
            <person name="Blankenburg K."/>
            <person name="Chao H."/>
            <person name="Dinh H."/>
            <person name="Doddapaneni H."/>
            <person name="Downs B."/>
            <person name="Dugan-Rocha S."/>
            <person name="Elkadiri S."/>
            <person name="Gnanaolivu R.D."/>
            <person name="Hernandez B."/>
            <person name="Javaid M."/>
            <person name="Jayaseelan J.C."/>
            <person name="Lee S."/>
            <person name="Li M."/>
            <person name="Ming W."/>
            <person name="Munidasa M."/>
            <person name="Muniz J."/>
            <person name="Nguyen L."/>
            <person name="Ongeri F."/>
            <person name="Osuji N."/>
            <person name="Pu L.-L."/>
            <person name="Puazo M."/>
            <person name="Qu C."/>
            <person name="Quiroz J."/>
            <person name="Raj R."/>
            <person name="Weissenberger G."/>
            <person name="Xin Y."/>
            <person name="Zou X."/>
            <person name="Han Y."/>
            <person name="Richards S."/>
            <person name="Worley K."/>
            <person name="Muzny D."/>
            <person name="Gibbs R."/>
        </authorList>
    </citation>
    <scope>NUCLEOTIDE SEQUENCE</scope>
    <source>
        <strain evidence="8">Sampled in the wild</strain>
    </source>
</reference>
<dbReference type="GO" id="GO:0008270">
    <property type="term" value="F:zinc ion binding"/>
    <property type="evidence" value="ECO:0007669"/>
    <property type="project" value="UniProtKB-KW"/>
</dbReference>
<comment type="caution">
    <text evidence="8">The sequence shown here is derived from an EMBL/GenBank/DDBJ whole genome shotgun (WGS) entry which is preliminary data.</text>
</comment>
<feature type="compositionally biased region" description="Basic and acidic residues" evidence="6">
    <location>
        <begin position="320"/>
        <end position="332"/>
    </location>
</feature>
<dbReference type="FunFam" id="3.30.160.60:FF:000125">
    <property type="entry name" value="Putative zinc finger protein 143"/>
    <property type="match status" value="1"/>
</dbReference>
<proteinExistence type="predicted"/>
<evidence type="ECO:0000256" key="5">
    <source>
        <dbReference type="PROSITE-ProRule" id="PRU00042"/>
    </source>
</evidence>
<keyword evidence="4" id="KW-0862">Zinc</keyword>
<dbReference type="PROSITE" id="PS00028">
    <property type="entry name" value="ZINC_FINGER_C2H2_1"/>
    <property type="match status" value="6"/>
</dbReference>
<feature type="domain" description="C2H2-type" evidence="7">
    <location>
        <begin position="185"/>
        <end position="214"/>
    </location>
</feature>
<dbReference type="FunFam" id="3.30.160.60:FF:000349">
    <property type="entry name" value="metal regulatory transcription factor 1"/>
    <property type="match status" value="1"/>
</dbReference>
<organism evidence="8 9">
    <name type="scientific">Ladona fulva</name>
    <name type="common">Scarce chaser dragonfly</name>
    <name type="synonym">Libellula fulva</name>
    <dbReference type="NCBI Taxonomy" id="123851"/>
    <lineage>
        <taxon>Eukaryota</taxon>
        <taxon>Metazoa</taxon>
        <taxon>Ecdysozoa</taxon>
        <taxon>Arthropoda</taxon>
        <taxon>Hexapoda</taxon>
        <taxon>Insecta</taxon>
        <taxon>Pterygota</taxon>
        <taxon>Palaeoptera</taxon>
        <taxon>Odonata</taxon>
        <taxon>Epiprocta</taxon>
        <taxon>Anisoptera</taxon>
        <taxon>Libelluloidea</taxon>
        <taxon>Libellulidae</taxon>
        <taxon>Ladona</taxon>
    </lineage>
</organism>
<reference evidence="8" key="2">
    <citation type="submission" date="2017-10" db="EMBL/GenBank/DDBJ databases">
        <title>Ladona fulva Genome sequencing and assembly.</title>
        <authorList>
            <person name="Murali S."/>
            <person name="Richards S."/>
            <person name="Bandaranaike D."/>
            <person name="Bellair M."/>
            <person name="Blankenburg K."/>
            <person name="Chao H."/>
            <person name="Dinh H."/>
            <person name="Doddapaneni H."/>
            <person name="Dugan-Rocha S."/>
            <person name="Elkadiri S."/>
            <person name="Gnanaolivu R."/>
            <person name="Hernandez B."/>
            <person name="Skinner E."/>
            <person name="Javaid M."/>
            <person name="Lee S."/>
            <person name="Li M."/>
            <person name="Ming W."/>
            <person name="Munidasa M."/>
            <person name="Muniz J."/>
            <person name="Nguyen L."/>
            <person name="Hughes D."/>
            <person name="Osuji N."/>
            <person name="Pu L.-L."/>
            <person name="Puazo M."/>
            <person name="Qu C."/>
            <person name="Quiroz J."/>
            <person name="Raj R."/>
            <person name="Weissenberger G."/>
            <person name="Xin Y."/>
            <person name="Zou X."/>
            <person name="Han Y."/>
            <person name="Worley K."/>
            <person name="Muzny D."/>
            <person name="Gibbs R."/>
        </authorList>
    </citation>
    <scope>NUCLEOTIDE SEQUENCE</scope>
    <source>
        <strain evidence="8">Sampled in the wild</strain>
    </source>
</reference>
<feature type="region of interest" description="Disordered" evidence="6">
    <location>
        <begin position="413"/>
        <end position="437"/>
    </location>
</feature>
<sequence length="498" mass="54996">MATWSSSDNYPKLESENNACLDVVTPDLQDCIDDSLDSTSFGKVFEQIPVFSMLPEQNRSSSGDFSTETESQDENAGYIHHTITSDEIYFRIHPGNSPMPENPSHATLTIETHDPTTNTKEIKRYRCEYDNCERTYSTPGNLRTHMKTHKGEYRFKCAEPGCGKAFLTSYSLKIHIRVHTKIKPFECGHVGCEKAFNTLYRLKAHLRLHSGNTFNCGEDGCLKIFTTLSDLKKHVRTHTKEKPYKCAEVGCGKAFTASHHLKTHRRTHTGERPYSCPVDSCYAMFSTPYSLKAHLARRHPSHDAAKQIASSTEENDQDGQENREEIGKRGDENIIVLEENSSNSSNVMSETAEVPKDLPENTQAYAIIPLTRQNISAMSSIDGEMLVEGYLTTGAAGGSGLLPLGSLLQHSQRKPLTDQTMPTKTSSVGLNGNSSVSSHNLSSGSTLNLEEGFILNAAPSEVISGKLPHILNVPQLQVDPLSSSENLCHPLDLMSLSS</sequence>
<dbReference type="OrthoDB" id="6145499at2759"/>
<name>A0A8K0KDH3_LADFU</name>
<keyword evidence="9" id="KW-1185">Reference proteome</keyword>
<dbReference type="FunFam" id="3.30.160.60:FF:000397">
    <property type="entry name" value="Metal regulatory transcription factor 1"/>
    <property type="match status" value="1"/>
</dbReference>
<dbReference type="PROSITE" id="PS50157">
    <property type="entry name" value="ZINC_FINGER_C2H2_2"/>
    <property type="match status" value="5"/>
</dbReference>
<evidence type="ECO:0000256" key="4">
    <source>
        <dbReference type="ARBA" id="ARBA00022833"/>
    </source>
</evidence>
<dbReference type="AlphaFoldDB" id="A0A8K0KDH3"/>
<evidence type="ECO:0000256" key="6">
    <source>
        <dbReference type="SAM" id="MobiDB-lite"/>
    </source>
</evidence>
<dbReference type="EMBL" id="KZ308617">
    <property type="protein sequence ID" value="KAG8232422.1"/>
    <property type="molecule type" value="Genomic_DNA"/>
</dbReference>
<dbReference type="PANTHER" id="PTHR46179">
    <property type="entry name" value="ZINC FINGER PROTEIN"/>
    <property type="match status" value="1"/>
</dbReference>
<feature type="domain" description="C2H2-type" evidence="7">
    <location>
        <begin position="155"/>
        <end position="184"/>
    </location>
</feature>
<dbReference type="GO" id="GO:0005634">
    <property type="term" value="C:nucleus"/>
    <property type="evidence" value="ECO:0007669"/>
    <property type="project" value="TreeGrafter"/>
</dbReference>
<evidence type="ECO:0000313" key="8">
    <source>
        <dbReference type="EMBL" id="KAG8232422.1"/>
    </source>
</evidence>
<evidence type="ECO:0000256" key="1">
    <source>
        <dbReference type="ARBA" id="ARBA00022723"/>
    </source>
</evidence>
<dbReference type="SMART" id="SM00355">
    <property type="entry name" value="ZnF_C2H2"/>
    <property type="match status" value="6"/>
</dbReference>
<dbReference type="Pfam" id="PF00096">
    <property type="entry name" value="zf-C2H2"/>
    <property type="match status" value="5"/>
</dbReference>
<feature type="domain" description="C2H2-type" evidence="7">
    <location>
        <begin position="214"/>
        <end position="243"/>
    </location>
</feature>
<evidence type="ECO:0000259" key="7">
    <source>
        <dbReference type="PROSITE" id="PS50157"/>
    </source>
</evidence>
<dbReference type="Proteomes" id="UP000792457">
    <property type="component" value="Unassembled WGS sequence"/>
</dbReference>